<dbReference type="Pfam" id="PF23424">
    <property type="entry name" value="DUF7112"/>
    <property type="match status" value="1"/>
</dbReference>
<gene>
    <name evidence="2" type="ORF">HARCEL1_08260</name>
</gene>
<evidence type="ECO:0000313" key="2">
    <source>
        <dbReference type="EMBL" id="AWB27702.1"/>
    </source>
</evidence>
<proteinExistence type="predicted"/>
<dbReference type="InterPro" id="IPR055536">
    <property type="entry name" value="DUF7112"/>
</dbReference>
<protein>
    <submittedName>
        <fullName evidence="2">Uncharacterized protein</fullName>
    </submittedName>
</protein>
<reference evidence="2 3" key="1">
    <citation type="submission" date="2018-04" db="EMBL/GenBank/DDBJ databases">
        <title>Halococcoides cellulosivorans gen. nov., sp. nov., an extremely halophilic cellulose-utilizing haloarchaeon from hypersaline lakes.</title>
        <authorList>
            <person name="Sorokin D.Y."/>
            <person name="Toshchakov S.V."/>
            <person name="Samarov N.I."/>
            <person name="Korzhenkov A."/>
            <person name="Kublanov I.V."/>
        </authorList>
    </citation>
    <scope>NUCLEOTIDE SEQUENCE [LARGE SCALE GENOMIC DNA]</scope>
    <source>
        <strain evidence="2 3">HArcel1</strain>
    </source>
</reference>
<organism evidence="2 3">
    <name type="scientific">Halococcoides cellulosivorans</name>
    <dbReference type="NCBI Taxonomy" id="1679096"/>
    <lineage>
        <taxon>Archaea</taxon>
        <taxon>Methanobacteriati</taxon>
        <taxon>Methanobacteriota</taxon>
        <taxon>Stenosarchaea group</taxon>
        <taxon>Halobacteria</taxon>
        <taxon>Halobacteriales</taxon>
        <taxon>Haloarculaceae</taxon>
        <taxon>Halococcoides</taxon>
    </lineage>
</organism>
<name>A0A2R4X1M8_9EURY</name>
<dbReference type="Proteomes" id="UP000244727">
    <property type="component" value="Chromosome"/>
</dbReference>
<evidence type="ECO:0000313" key="3">
    <source>
        <dbReference type="Proteomes" id="UP000244727"/>
    </source>
</evidence>
<feature type="compositionally biased region" description="Basic and acidic residues" evidence="1">
    <location>
        <begin position="125"/>
        <end position="140"/>
    </location>
</feature>
<accession>A0A2R4X1M8</accession>
<sequence length="140" mass="15028">MSERIPCDHASIESHRVTVERVGRRRPAIPIPDAVDLAVGDRCVVSLGGTETHAVVESDVEDAPRITAVGETRADAGEGPSGRLADWLDSVDVQIGRSVTMDVVTPGYKIGLRPPGESVTYQTRDPPDRSLDSIARDLSE</sequence>
<dbReference type="GeneID" id="36512493"/>
<keyword evidence="3" id="KW-1185">Reference proteome</keyword>
<dbReference type="KEGG" id="harc:HARCEL1_08260"/>
<evidence type="ECO:0000256" key="1">
    <source>
        <dbReference type="SAM" id="MobiDB-lite"/>
    </source>
</evidence>
<dbReference type="EMBL" id="CP028858">
    <property type="protein sequence ID" value="AWB27702.1"/>
    <property type="molecule type" value="Genomic_DNA"/>
</dbReference>
<dbReference type="RefSeq" id="WP_108382267.1">
    <property type="nucleotide sequence ID" value="NZ_CP028858.1"/>
</dbReference>
<dbReference type="AlphaFoldDB" id="A0A2R4X1M8"/>
<feature type="region of interest" description="Disordered" evidence="1">
    <location>
        <begin position="112"/>
        <end position="140"/>
    </location>
</feature>